<dbReference type="PANTHER" id="PTHR30012:SF0">
    <property type="entry name" value="TYPE II SECRETION SYSTEM PROTEIN F-RELATED"/>
    <property type="match status" value="1"/>
</dbReference>
<accession>A0A1G2QUX0</accession>
<feature type="transmembrane region" description="Helical" evidence="8">
    <location>
        <begin position="168"/>
        <end position="194"/>
    </location>
</feature>
<dbReference type="Gene3D" id="1.20.81.30">
    <property type="entry name" value="Type II secretion system (T2SS), domain F"/>
    <property type="match status" value="2"/>
</dbReference>
<evidence type="ECO:0000256" key="2">
    <source>
        <dbReference type="ARBA" id="ARBA00005745"/>
    </source>
</evidence>
<evidence type="ECO:0000256" key="5">
    <source>
        <dbReference type="ARBA" id="ARBA00022692"/>
    </source>
</evidence>
<feature type="domain" description="Type II secretion system protein GspF" evidence="9">
    <location>
        <begin position="72"/>
        <end position="195"/>
    </location>
</feature>
<keyword evidence="3" id="KW-1003">Cell membrane</keyword>
<dbReference type="AlphaFoldDB" id="A0A1G2QUX0"/>
<dbReference type="InterPro" id="IPR042094">
    <property type="entry name" value="T2SS_GspF_sf"/>
</dbReference>
<dbReference type="InterPro" id="IPR018076">
    <property type="entry name" value="T2SS_GspF_dom"/>
</dbReference>
<feature type="domain" description="Type II secretion system protein GspF" evidence="9">
    <location>
        <begin position="276"/>
        <end position="398"/>
    </location>
</feature>
<evidence type="ECO:0000256" key="3">
    <source>
        <dbReference type="ARBA" id="ARBA00022475"/>
    </source>
</evidence>
<organism evidence="10 11">
    <name type="scientific">Candidatus Wildermuthbacteria bacterium RIFCSPHIGHO2_01_FULL_48_27b</name>
    <dbReference type="NCBI Taxonomy" id="1802447"/>
    <lineage>
        <taxon>Bacteria</taxon>
        <taxon>Candidatus Wildermuthiibacteriota</taxon>
    </lineage>
</organism>
<name>A0A1G2QUX0_9BACT</name>
<keyword evidence="5 8" id="KW-0812">Transmembrane</keyword>
<dbReference type="InterPro" id="IPR003004">
    <property type="entry name" value="GspF/PilC"/>
</dbReference>
<dbReference type="PANTHER" id="PTHR30012">
    <property type="entry name" value="GENERAL SECRETION PATHWAY PROTEIN"/>
    <property type="match status" value="1"/>
</dbReference>
<dbReference type="PRINTS" id="PR00812">
    <property type="entry name" value="BCTERIALGSPF"/>
</dbReference>
<dbReference type="FunFam" id="1.20.81.30:FF:000001">
    <property type="entry name" value="Type II secretion system protein F"/>
    <property type="match status" value="2"/>
</dbReference>
<feature type="transmembrane region" description="Helical" evidence="8">
    <location>
        <begin position="379"/>
        <end position="400"/>
    </location>
</feature>
<keyword evidence="7 8" id="KW-0472">Membrane</keyword>
<proteinExistence type="inferred from homology"/>
<dbReference type="EMBL" id="MHTS01000020">
    <property type="protein sequence ID" value="OHA64188.1"/>
    <property type="molecule type" value="Genomic_DNA"/>
</dbReference>
<gene>
    <name evidence="10" type="ORF">A2843_01760</name>
</gene>
<evidence type="ECO:0000313" key="11">
    <source>
        <dbReference type="Proteomes" id="UP000178170"/>
    </source>
</evidence>
<evidence type="ECO:0000256" key="7">
    <source>
        <dbReference type="ARBA" id="ARBA00023136"/>
    </source>
</evidence>
<dbReference type="Proteomes" id="UP000178170">
    <property type="component" value="Unassembled WGS sequence"/>
</dbReference>
<evidence type="ECO:0000256" key="6">
    <source>
        <dbReference type="ARBA" id="ARBA00022989"/>
    </source>
</evidence>
<evidence type="ECO:0000259" key="9">
    <source>
        <dbReference type="Pfam" id="PF00482"/>
    </source>
</evidence>
<evidence type="ECO:0000256" key="4">
    <source>
        <dbReference type="ARBA" id="ARBA00022519"/>
    </source>
</evidence>
<sequence length="407" mass="44423">MPAYFYTAITATGEKVSGSEVAQDERTLANILREKGYLLTTATTEQAKKKVLSFGPFLDRFHPASLTDKLLFTRNLQVMVAAGVPLPKALDILSAQTESKSFRKVLLEIKKEVVEGQSLSDSMGNYPAIFSELFTNMIKVGEESGTLEQVLQQLTLQLERSHELRSKVLGALMYPSVVIAAMLGVGTLMLIVVIPQLAATFRELEVPLPLTTSIVIGLGTFLSKFWYIAFPALFGFLVLAFRLTKTKVGKRAFDAFILKAPLFGGITQKMNAALMTRTLSSLITSGVPIVRSLEITSKVLGNIYFQDSLEVSAQRVGKGEKLSAALKSYGHLYPVVVVQMVEVGEETGETGNILAKLAEFYEEGVTQVTKNLTSIIEPILMLIIGATVGFFAISMIQPMYGMLSAIK</sequence>
<reference evidence="10 11" key="1">
    <citation type="journal article" date="2016" name="Nat. Commun.">
        <title>Thousands of microbial genomes shed light on interconnected biogeochemical processes in an aquifer system.</title>
        <authorList>
            <person name="Anantharaman K."/>
            <person name="Brown C.T."/>
            <person name="Hug L.A."/>
            <person name="Sharon I."/>
            <person name="Castelle C.J."/>
            <person name="Probst A.J."/>
            <person name="Thomas B.C."/>
            <person name="Singh A."/>
            <person name="Wilkins M.J."/>
            <person name="Karaoz U."/>
            <person name="Brodie E.L."/>
            <person name="Williams K.H."/>
            <person name="Hubbard S.S."/>
            <person name="Banfield J.F."/>
        </authorList>
    </citation>
    <scope>NUCLEOTIDE SEQUENCE [LARGE SCALE GENOMIC DNA]</scope>
</reference>
<dbReference type="Pfam" id="PF00482">
    <property type="entry name" value="T2SSF"/>
    <property type="match status" value="2"/>
</dbReference>
<keyword evidence="4" id="KW-0997">Cell inner membrane</keyword>
<evidence type="ECO:0000256" key="8">
    <source>
        <dbReference type="SAM" id="Phobius"/>
    </source>
</evidence>
<protein>
    <recommendedName>
        <fullName evidence="9">Type II secretion system protein GspF domain-containing protein</fullName>
    </recommendedName>
</protein>
<feature type="transmembrane region" description="Helical" evidence="8">
    <location>
        <begin position="214"/>
        <end position="241"/>
    </location>
</feature>
<keyword evidence="6 8" id="KW-1133">Transmembrane helix</keyword>
<evidence type="ECO:0000313" key="10">
    <source>
        <dbReference type="EMBL" id="OHA64188.1"/>
    </source>
</evidence>
<comment type="caution">
    <text evidence="10">The sequence shown here is derived from an EMBL/GenBank/DDBJ whole genome shotgun (WGS) entry which is preliminary data.</text>
</comment>
<evidence type="ECO:0000256" key="1">
    <source>
        <dbReference type="ARBA" id="ARBA00004429"/>
    </source>
</evidence>
<dbReference type="GO" id="GO:0005886">
    <property type="term" value="C:plasma membrane"/>
    <property type="evidence" value="ECO:0007669"/>
    <property type="project" value="UniProtKB-SubCell"/>
</dbReference>
<comment type="subcellular location">
    <subcellularLocation>
        <location evidence="1">Cell inner membrane</location>
        <topology evidence="1">Multi-pass membrane protein</topology>
    </subcellularLocation>
</comment>
<comment type="similarity">
    <text evidence="2">Belongs to the GSP F family.</text>
</comment>